<organism evidence="2 3">
    <name type="scientific">Streptomyces klenkii</name>
    <dbReference type="NCBI Taxonomy" id="1420899"/>
    <lineage>
        <taxon>Bacteria</taxon>
        <taxon>Bacillati</taxon>
        <taxon>Actinomycetota</taxon>
        <taxon>Actinomycetes</taxon>
        <taxon>Kitasatosporales</taxon>
        <taxon>Streptomycetaceae</taxon>
        <taxon>Streptomyces</taxon>
    </lineage>
</organism>
<sequence>MLLILTALLMTPCLWVWSLALNEYRQSSSWGWEINHRNKVQFEAVSGFVFGVPSAGVFLGWVVAGFRGKHLSTGAATGGCLGALGLVVCGVVGFFWMLSHATIDF</sequence>
<reference evidence="2 3" key="1">
    <citation type="journal article" date="2015" name="Antonie Van Leeuwenhoek">
        <title>Streptomyces klenkii sp. nov., isolated from deep marine sediment.</title>
        <authorList>
            <person name="Veyisoglu A."/>
            <person name="Sahin N."/>
        </authorList>
    </citation>
    <scope>NUCLEOTIDE SEQUENCE [LARGE SCALE GENOMIC DNA]</scope>
    <source>
        <strain evidence="2 3">KCTC 29202</strain>
    </source>
</reference>
<dbReference type="AlphaFoldDB" id="A0A3B0BYR6"/>
<dbReference type="Proteomes" id="UP000270343">
    <property type="component" value="Unassembled WGS sequence"/>
</dbReference>
<comment type="caution">
    <text evidence="2">The sequence shown here is derived from an EMBL/GenBank/DDBJ whole genome shotgun (WGS) entry which is preliminary data.</text>
</comment>
<gene>
    <name evidence="2" type="ORF">D7231_01580</name>
</gene>
<name>A0A3B0BYR6_9ACTN</name>
<accession>A0A3B0BYR6</accession>
<dbReference type="EMBL" id="RBAM01000001">
    <property type="protein sequence ID" value="RKN77448.1"/>
    <property type="molecule type" value="Genomic_DNA"/>
</dbReference>
<keyword evidence="1" id="KW-0472">Membrane</keyword>
<feature type="transmembrane region" description="Helical" evidence="1">
    <location>
        <begin position="44"/>
        <end position="64"/>
    </location>
</feature>
<keyword evidence="3" id="KW-1185">Reference proteome</keyword>
<proteinExistence type="predicted"/>
<keyword evidence="1" id="KW-0812">Transmembrane</keyword>
<protein>
    <submittedName>
        <fullName evidence="2">Uncharacterized protein</fullName>
    </submittedName>
</protein>
<evidence type="ECO:0000313" key="3">
    <source>
        <dbReference type="Proteomes" id="UP000270343"/>
    </source>
</evidence>
<evidence type="ECO:0000256" key="1">
    <source>
        <dbReference type="SAM" id="Phobius"/>
    </source>
</evidence>
<evidence type="ECO:0000313" key="2">
    <source>
        <dbReference type="EMBL" id="RKN77448.1"/>
    </source>
</evidence>
<keyword evidence="1" id="KW-1133">Transmembrane helix</keyword>
<feature type="transmembrane region" description="Helical" evidence="1">
    <location>
        <begin position="76"/>
        <end position="98"/>
    </location>
</feature>